<evidence type="ECO:0000313" key="11">
    <source>
        <dbReference type="EMBL" id="RMJ07300.1"/>
    </source>
</evidence>
<dbReference type="GO" id="GO:0005576">
    <property type="term" value="C:extracellular region"/>
    <property type="evidence" value="ECO:0007669"/>
    <property type="project" value="UniProtKB-ARBA"/>
</dbReference>
<dbReference type="Proteomes" id="UP000277212">
    <property type="component" value="Unassembled WGS sequence"/>
</dbReference>
<organism evidence="11 12">
    <name type="scientific">Fusarium kuroshium</name>
    <dbReference type="NCBI Taxonomy" id="2010991"/>
    <lineage>
        <taxon>Eukaryota</taxon>
        <taxon>Fungi</taxon>
        <taxon>Dikarya</taxon>
        <taxon>Ascomycota</taxon>
        <taxon>Pezizomycotina</taxon>
        <taxon>Sordariomycetes</taxon>
        <taxon>Hypocreomycetidae</taxon>
        <taxon>Hypocreales</taxon>
        <taxon>Nectriaceae</taxon>
        <taxon>Fusarium</taxon>
        <taxon>Fusarium solani species complex</taxon>
    </lineage>
</organism>
<evidence type="ECO:0000256" key="6">
    <source>
        <dbReference type="PROSITE-ProRule" id="PRU01240"/>
    </source>
</evidence>
<keyword evidence="12" id="KW-1185">Reference proteome</keyword>
<feature type="active site" description="Charge relay system" evidence="6">
    <location>
        <position position="151"/>
    </location>
</feature>
<proteinExistence type="inferred from homology"/>
<dbReference type="GO" id="GO:0006508">
    <property type="term" value="P:proteolysis"/>
    <property type="evidence" value="ECO:0007669"/>
    <property type="project" value="UniProtKB-KW"/>
</dbReference>
<dbReference type="PROSITE" id="PS00137">
    <property type="entry name" value="SUBTILASE_HIS"/>
    <property type="match status" value="1"/>
</dbReference>
<dbReference type="OrthoDB" id="206201at2759"/>
<dbReference type="InterPro" id="IPR050131">
    <property type="entry name" value="Peptidase_S8_subtilisin-like"/>
</dbReference>
<dbReference type="STRING" id="2010991.A0A3M2RPR1"/>
<dbReference type="Pfam" id="PF05922">
    <property type="entry name" value="Inhibitor_I9"/>
    <property type="match status" value="1"/>
</dbReference>
<dbReference type="InterPro" id="IPR023827">
    <property type="entry name" value="Peptidase_S8_Asp-AS"/>
</dbReference>
<dbReference type="GO" id="GO:0004252">
    <property type="term" value="F:serine-type endopeptidase activity"/>
    <property type="evidence" value="ECO:0007669"/>
    <property type="project" value="UniProtKB-UniRule"/>
</dbReference>
<dbReference type="EMBL" id="NKUJ01000350">
    <property type="protein sequence ID" value="RMJ07300.1"/>
    <property type="molecule type" value="Genomic_DNA"/>
</dbReference>
<evidence type="ECO:0000256" key="2">
    <source>
        <dbReference type="ARBA" id="ARBA00022670"/>
    </source>
</evidence>
<dbReference type="PANTHER" id="PTHR43806:SF58">
    <property type="entry name" value="ALKALINE PROTEASE 1-RELATED"/>
    <property type="match status" value="1"/>
</dbReference>
<protein>
    <recommendedName>
        <fullName evidence="13">Alkaline proteinase</fullName>
    </recommendedName>
</protein>
<dbReference type="Gene3D" id="3.30.70.80">
    <property type="entry name" value="Peptidase S8 propeptide/proteinase inhibitor I9"/>
    <property type="match status" value="1"/>
</dbReference>
<name>A0A3M2RPR1_9HYPO</name>
<evidence type="ECO:0000256" key="8">
    <source>
        <dbReference type="SAM" id="SignalP"/>
    </source>
</evidence>
<feature type="domain" description="Inhibitor I9" evidence="10">
    <location>
        <begin position="31"/>
        <end position="105"/>
    </location>
</feature>
<dbReference type="InterPro" id="IPR037045">
    <property type="entry name" value="S8pro/Inhibitor_I9_sf"/>
</dbReference>
<reference evidence="11 12" key="1">
    <citation type="submission" date="2017-06" db="EMBL/GenBank/DDBJ databases">
        <title>Comparative genomic analysis of Ambrosia Fusariam Clade fungi.</title>
        <authorList>
            <person name="Stajich J.E."/>
            <person name="Carrillo J."/>
            <person name="Kijimoto T."/>
            <person name="Eskalen A."/>
            <person name="O'Donnell K."/>
            <person name="Kasson M."/>
        </authorList>
    </citation>
    <scope>NUCLEOTIDE SEQUENCE [LARGE SCALE GENOMIC DNA]</scope>
    <source>
        <strain evidence="11">UCR3666</strain>
    </source>
</reference>
<evidence type="ECO:0000259" key="10">
    <source>
        <dbReference type="Pfam" id="PF05922"/>
    </source>
</evidence>
<feature type="active site" description="Charge relay system" evidence="6">
    <location>
        <position position="340"/>
    </location>
</feature>
<dbReference type="InterPro" id="IPR023828">
    <property type="entry name" value="Peptidase_S8_Ser-AS"/>
</dbReference>
<feature type="chain" id="PRO_5018143601" description="Alkaline proteinase" evidence="8">
    <location>
        <begin position="17"/>
        <end position="404"/>
    </location>
</feature>
<dbReference type="InterPro" id="IPR022398">
    <property type="entry name" value="Peptidase_S8_His-AS"/>
</dbReference>
<comment type="caution">
    <text evidence="11">The sequence shown here is derived from an EMBL/GenBank/DDBJ whole genome shotgun (WGS) entry which is preliminary data.</text>
</comment>
<dbReference type="Gene3D" id="3.40.50.200">
    <property type="entry name" value="Peptidase S8/S53 domain"/>
    <property type="match status" value="1"/>
</dbReference>
<feature type="active site" description="Charge relay system" evidence="6">
    <location>
        <position position="183"/>
    </location>
</feature>
<dbReference type="PROSITE" id="PS00138">
    <property type="entry name" value="SUBTILASE_SER"/>
    <property type="match status" value="1"/>
</dbReference>
<sequence>MLSLKFLLTLLPAVLAAPSPRSKDPDVVEGKYIITLKPKIVEVQIEHHLSWVKDAHKRSLHRRDENGVEKIWSDNFKGYSGEFDKETIKEIKESDDVIAVEPVRKFELYQQVITQSPSPWGLGSISHRTPNWHEYRYDNSSGNGTWAYVLDTGVNCNHTQFEGRAHLGYNALPRYEFVDANGHGTHCAGTIASKEFGVAKNANVMAVKVFHDSGSTTDVILDGFEWAVTNITNTPGRAQNSVVSMSLGGGRSPAFNAAIENAYRAGILTVVAAGNDEKDARDVSPASAPNAITVGAIDINNVRASWSNYGAVVDIFAAGVDVVSTWIGSDTAVETISGTSMACPHVAGLALYLMGMETLPTPADVTKKIKSLGTKNVVANRGNGSPNLLAFNGVQESGKLSKTG</sequence>
<keyword evidence="3 8" id="KW-0732">Signal</keyword>
<feature type="signal peptide" evidence="8">
    <location>
        <begin position="1"/>
        <end position="16"/>
    </location>
</feature>
<comment type="similarity">
    <text evidence="1 6 7">Belongs to the peptidase S8 family.</text>
</comment>
<dbReference type="SUPFAM" id="SSF54897">
    <property type="entry name" value="Protease propeptides/inhibitors"/>
    <property type="match status" value="1"/>
</dbReference>
<dbReference type="InterPro" id="IPR010259">
    <property type="entry name" value="S8pro/Inhibitor_I9"/>
</dbReference>
<dbReference type="SUPFAM" id="SSF52743">
    <property type="entry name" value="Subtilisin-like"/>
    <property type="match status" value="1"/>
</dbReference>
<evidence type="ECO:0000259" key="9">
    <source>
        <dbReference type="Pfam" id="PF00082"/>
    </source>
</evidence>
<dbReference type="PANTHER" id="PTHR43806">
    <property type="entry name" value="PEPTIDASE S8"/>
    <property type="match status" value="1"/>
</dbReference>
<dbReference type="FunFam" id="3.40.50.200:FF:000014">
    <property type="entry name" value="Proteinase K"/>
    <property type="match status" value="1"/>
</dbReference>
<dbReference type="AlphaFoldDB" id="A0A3M2RPR1"/>
<keyword evidence="4 6" id="KW-0378">Hydrolase</keyword>
<dbReference type="PROSITE" id="PS00136">
    <property type="entry name" value="SUBTILASE_ASP"/>
    <property type="match status" value="1"/>
</dbReference>
<keyword evidence="5 6" id="KW-0720">Serine protease</keyword>
<feature type="domain" description="Peptidase S8/S53" evidence="9">
    <location>
        <begin position="148"/>
        <end position="365"/>
    </location>
</feature>
<dbReference type="InterPro" id="IPR036852">
    <property type="entry name" value="Peptidase_S8/S53_dom_sf"/>
</dbReference>
<dbReference type="InterPro" id="IPR034193">
    <property type="entry name" value="PCSK9_ProteinaseK-like"/>
</dbReference>
<dbReference type="Pfam" id="PF00082">
    <property type="entry name" value="Peptidase_S8"/>
    <property type="match status" value="1"/>
</dbReference>
<dbReference type="InterPro" id="IPR000209">
    <property type="entry name" value="Peptidase_S8/S53_dom"/>
</dbReference>
<dbReference type="CDD" id="cd04077">
    <property type="entry name" value="Peptidases_S8_PCSK9_ProteinaseK_like"/>
    <property type="match status" value="1"/>
</dbReference>
<evidence type="ECO:0008006" key="13">
    <source>
        <dbReference type="Google" id="ProtNLM"/>
    </source>
</evidence>
<evidence type="ECO:0000256" key="4">
    <source>
        <dbReference type="ARBA" id="ARBA00022801"/>
    </source>
</evidence>
<evidence type="ECO:0000256" key="1">
    <source>
        <dbReference type="ARBA" id="ARBA00011073"/>
    </source>
</evidence>
<evidence type="ECO:0000313" key="12">
    <source>
        <dbReference type="Proteomes" id="UP000277212"/>
    </source>
</evidence>
<accession>A0A3M2RPR1</accession>
<dbReference type="PROSITE" id="PS51892">
    <property type="entry name" value="SUBTILASE"/>
    <property type="match status" value="1"/>
</dbReference>
<evidence type="ECO:0000256" key="3">
    <source>
        <dbReference type="ARBA" id="ARBA00022729"/>
    </source>
</evidence>
<dbReference type="InterPro" id="IPR015500">
    <property type="entry name" value="Peptidase_S8_subtilisin-rel"/>
</dbReference>
<dbReference type="PRINTS" id="PR00723">
    <property type="entry name" value="SUBTILISIN"/>
</dbReference>
<keyword evidence="2 6" id="KW-0645">Protease</keyword>
<evidence type="ECO:0000256" key="5">
    <source>
        <dbReference type="ARBA" id="ARBA00022825"/>
    </source>
</evidence>
<gene>
    <name evidence="11" type="ORF">CDV36_013099</name>
</gene>
<evidence type="ECO:0000256" key="7">
    <source>
        <dbReference type="RuleBase" id="RU003355"/>
    </source>
</evidence>